<evidence type="ECO:0000313" key="1">
    <source>
        <dbReference type="EMBL" id="MPM91138.1"/>
    </source>
</evidence>
<protein>
    <submittedName>
        <fullName evidence="1">Uncharacterized protein</fullName>
    </submittedName>
</protein>
<proteinExistence type="predicted"/>
<dbReference type="AlphaFoldDB" id="A0A645DPT5"/>
<accession>A0A645DPT5</accession>
<organism evidence="1">
    <name type="scientific">bioreactor metagenome</name>
    <dbReference type="NCBI Taxonomy" id="1076179"/>
    <lineage>
        <taxon>unclassified sequences</taxon>
        <taxon>metagenomes</taxon>
        <taxon>ecological metagenomes</taxon>
    </lineage>
</organism>
<dbReference type="EMBL" id="VSSQ01038250">
    <property type="protein sequence ID" value="MPM91138.1"/>
    <property type="molecule type" value="Genomic_DNA"/>
</dbReference>
<sequence>MAFVTDARLENPGIATPGPKQLHGSGRVCCELDILVHRLDRIVAELPVRQNERFILCYNGISRSERDNLFRFRVADRNLLFHEEIRALDPQLVNERLAFLHRLGLLIVESLQVSGRNRIVQQRPFLGVFGLGFGHPFLHPITAGAHPVLFKPGRRKFMMIHNESSGHSPGEPGPRLLHGERIRIAFRLRLGTLLEGRHHFLYVGRRNIDHGIIDFTVSGILSGHGREEPRPRLPGRLADNGVSPHPLVDSNRQFKLAGIGLLVLGPFQLDLNDRAALANVARDSGNLNP</sequence>
<reference evidence="1" key="1">
    <citation type="submission" date="2019-08" db="EMBL/GenBank/DDBJ databases">
        <authorList>
            <person name="Kucharzyk K."/>
            <person name="Murdoch R.W."/>
            <person name="Higgins S."/>
            <person name="Loffler F."/>
        </authorList>
    </citation>
    <scope>NUCLEOTIDE SEQUENCE</scope>
</reference>
<name>A0A645DPT5_9ZZZZ</name>
<gene>
    <name evidence="1" type="ORF">SDC9_138264</name>
</gene>
<comment type="caution">
    <text evidence="1">The sequence shown here is derived from an EMBL/GenBank/DDBJ whole genome shotgun (WGS) entry which is preliminary data.</text>
</comment>